<dbReference type="HAMAP" id="MF_01281">
    <property type="entry name" value="MTA_SAH_deamin"/>
    <property type="match status" value="1"/>
</dbReference>
<dbReference type="AlphaFoldDB" id="A0A0A2ETZ5"/>
<feature type="domain" description="Amidohydrolase-related" evidence="5">
    <location>
        <begin position="49"/>
        <end position="394"/>
    </location>
</feature>
<dbReference type="EC" id="3.5.4.28" evidence="4"/>
<dbReference type="GO" id="GO:0046872">
    <property type="term" value="F:metal ion binding"/>
    <property type="evidence" value="ECO:0007669"/>
    <property type="project" value="UniProtKB-KW"/>
</dbReference>
<evidence type="ECO:0000256" key="1">
    <source>
        <dbReference type="ARBA" id="ARBA00022723"/>
    </source>
</evidence>
<feature type="binding site" evidence="4">
    <location>
        <position position="57"/>
    </location>
    <ligand>
        <name>Zn(2+)</name>
        <dbReference type="ChEBI" id="CHEBI:29105"/>
    </ligand>
</feature>
<dbReference type="PANTHER" id="PTHR43794:SF11">
    <property type="entry name" value="AMIDOHYDROLASE-RELATED DOMAIN-CONTAINING PROTEIN"/>
    <property type="match status" value="1"/>
</dbReference>
<dbReference type="SUPFAM" id="SSF51338">
    <property type="entry name" value="Composite domain of metallo-dependent hydrolases"/>
    <property type="match status" value="1"/>
</dbReference>
<reference evidence="6 7" key="1">
    <citation type="submission" date="2014-08" db="EMBL/GenBank/DDBJ databases">
        <title>Porphyromonas cangingivalis strain:COT-109_OH1386 Genome sequencing.</title>
        <authorList>
            <person name="Wallis C."/>
            <person name="Deusch O."/>
            <person name="O'Flynn C."/>
            <person name="Davis I."/>
            <person name="Jospin G."/>
            <person name="Darling A.E."/>
            <person name="Coil D.A."/>
            <person name="Alexiev A."/>
            <person name="Horsfall A."/>
            <person name="Kirkwood N."/>
            <person name="Harris S."/>
            <person name="Eisen J.A."/>
        </authorList>
    </citation>
    <scope>NUCLEOTIDE SEQUENCE [LARGE SCALE GENOMIC DNA]</scope>
    <source>
        <strain evidence="7">COT-109 OH1386</strain>
    </source>
</reference>
<feature type="binding site" evidence="4">
    <location>
        <position position="204"/>
    </location>
    <ligand>
        <name>Zn(2+)</name>
        <dbReference type="ChEBI" id="CHEBI:29105"/>
    </ligand>
</feature>
<feature type="binding site" evidence="4">
    <location>
        <position position="59"/>
    </location>
    <ligand>
        <name>Zn(2+)</name>
        <dbReference type="ChEBI" id="CHEBI:29105"/>
    </ligand>
</feature>
<dbReference type="InterPro" id="IPR006680">
    <property type="entry name" value="Amidohydro-rel"/>
</dbReference>
<dbReference type="Gene3D" id="2.30.40.10">
    <property type="entry name" value="Urease, subunit C, domain 1"/>
    <property type="match status" value="1"/>
</dbReference>
<comment type="function">
    <text evidence="4">Catalyzes the deamination of 5-methylthioadenosine and S-adenosyl-L-homocysteine into 5-methylthioinosine and S-inosyl-L-homocysteine, respectively. Is also able to deaminate adenosine.</text>
</comment>
<dbReference type="InterPro" id="IPR050287">
    <property type="entry name" value="MTA/SAH_deaminase"/>
</dbReference>
<comment type="cofactor">
    <cofactor evidence="4">
        <name>Zn(2+)</name>
        <dbReference type="ChEBI" id="CHEBI:29105"/>
    </cofactor>
    <text evidence="4">Binds 1 zinc ion per subunit.</text>
</comment>
<feature type="binding site" evidence="4">
    <location>
        <position position="86"/>
    </location>
    <ligand>
        <name>substrate</name>
    </ligand>
</feature>
<feature type="binding site" evidence="4">
    <location>
        <position position="207"/>
    </location>
    <ligand>
        <name>substrate</name>
    </ligand>
</feature>
<dbReference type="InterPro" id="IPR032466">
    <property type="entry name" value="Metal_Hydrolase"/>
</dbReference>
<dbReference type="GO" id="GO:0090614">
    <property type="term" value="F:5'-methylthioadenosine deaminase activity"/>
    <property type="evidence" value="ECO:0007669"/>
    <property type="project" value="UniProtKB-UniRule"/>
</dbReference>
<keyword evidence="2 4" id="KW-0378">Hydrolase</keyword>
<dbReference type="Pfam" id="PF01979">
    <property type="entry name" value="Amidohydro_1"/>
    <property type="match status" value="1"/>
</dbReference>
<dbReference type="SUPFAM" id="SSF51556">
    <property type="entry name" value="Metallo-dependent hydrolases"/>
    <property type="match status" value="1"/>
</dbReference>
<protein>
    <recommendedName>
        <fullName evidence="4">5-methylthioadenosine/S-adenosylhomocysteine deaminase</fullName>
        <shortName evidence="4">MTA/SAH deaminase</shortName>
        <ecNumber evidence="4">3.5.4.28</ecNumber>
        <ecNumber evidence="4">3.5.4.31</ecNumber>
    </recommendedName>
</protein>
<gene>
    <name evidence="4" type="primary">mtaD</name>
    <name evidence="6" type="ORF">HQ35_04875</name>
</gene>
<dbReference type="Proteomes" id="UP000030125">
    <property type="component" value="Unassembled WGS sequence"/>
</dbReference>
<evidence type="ECO:0000313" key="6">
    <source>
        <dbReference type="EMBL" id="KGN80965.1"/>
    </source>
</evidence>
<dbReference type="STRING" id="36874.HQ34_03860"/>
<evidence type="ECO:0000256" key="2">
    <source>
        <dbReference type="ARBA" id="ARBA00022801"/>
    </source>
</evidence>
<organism evidence="6 7">
    <name type="scientific">Porphyromonas cangingivalis</name>
    <dbReference type="NCBI Taxonomy" id="36874"/>
    <lineage>
        <taxon>Bacteria</taxon>
        <taxon>Pseudomonadati</taxon>
        <taxon>Bacteroidota</taxon>
        <taxon>Bacteroidia</taxon>
        <taxon>Bacteroidales</taxon>
        <taxon>Porphyromonadaceae</taxon>
        <taxon>Porphyromonas</taxon>
    </lineage>
</organism>
<dbReference type="InterPro" id="IPR011059">
    <property type="entry name" value="Metal-dep_hydrolase_composite"/>
</dbReference>
<accession>A0A0A2ETZ5</accession>
<evidence type="ECO:0000313" key="7">
    <source>
        <dbReference type="Proteomes" id="UP000030125"/>
    </source>
</evidence>
<evidence type="ECO:0000256" key="4">
    <source>
        <dbReference type="HAMAP-Rule" id="MF_01281"/>
    </source>
</evidence>
<feature type="binding site" evidence="4">
    <location>
        <position position="293"/>
    </location>
    <ligand>
        <name>Zn(2+)</name>
        <dbReference type="ChEBI" id="CHEBI:29105"/>
    </ligand>
</feature>
<name>A0A0A2ETZ5_PORCN</name>
<dbReference type="FunFam" id="3.20.20.140:FF:000014">
    <property type="entry name" value="5-methylthioadenosine/S-adenosylhomocysteine deaminase"/>
    <property type="match status" value="1"/>
</dbReference>
<feature type="binding site" evidence="4">
    <location>
        <position position="148"/>
    </location>
    <ligand>
        <name>substrate</name>
    </ligand>
</feature>
<comment type="similarity">
    <text evidence="4">Belongs to the metallo-dependent hydrolases superfamily. MTA/SAH deaminase family.</text>
</comment>
<dbReference type="Gene3D" id="3.20.20.140">
    <property type="entry name" value="Metal-dependent hydrolases"/>
    <property type="match status" value="1"/>
</dbReference>
<feature type="binding site" evidence="4">
    <location>
        <position position="177"/>
    </location>
    <ligand>
        <name>substrate</name>
    </ligand>
</feature>
<dbReference type="CDD" id="cd01298">
    <property type="entry name" value="ATZ_TRZ_like"/>
    <property type="match status" value="1"/>
</dbReference>
<comment type="caution">
    <text evidence="6">The sequence shown here is derived from an EMBL/GenBank/DDBJ whole genome shotgun (WGS) entry which is preliminary data.</text>
</comment>
<comment type="caution">
    <text evidence="4">Lacks conserved residue(s) required for the propagation of feature annotation.</text>
</comment>
<keyword evidence="7" id="KW-1185">Reference proteome</keyword>
<comment type="catalytic activity">
    <reaction evidence="4">
        <text>S-methyl-5'-thioadenosine + H2O + H(+) = S-methyl-5'-thioinosine + NH4(+)</text>
        <dbReference type="Rhea" id="RHEA:25025"/>
        <dbReference type="ChEBI" id="CHEBI:15377"/>
        <dbReference type="ChEBI" id="CHEBI:15378"/>
        <dbReference type="ChEBI" id="CHEBI:17509"/>
        <dbReference type="ChEBI" id="CHEBI:28938"/>
        <dbReference type="ChEBI" id="CHEBI:48595"/>
        <dbReference type="EC" id="3.5.4.31"/>
    </reaction>
</comment>
<evidence type="ECO:0000256" key="3">
    <source>
        <dbReference type="ARBA" id="ARBA00022833"/>
    </source>
</evidence>
<sequence>MAILIKNALLLDETRKDILIEGNRIKEVGSIEASLHPEADIIDAARMAVIPGFVNCHTHAAMTYFRGYGDDLDLMDWLENMIWPVEAHLTKDDIYWGSRLACLEMIKSGTTAFLDMYTYPEATAQAVIDSGMRAVLSYTMFDRWDDTRAKLDRERCSYYYDLFSKMPERVQFAVGPHAIYTVSAPQLQFAHKFSEEHDCLVNLHLAETYKEWQDSTREFGMTPVRYLKKLGILSPRLVLAHSLWMDSEELQMLADHGCSTVHNPASNMKLASGYNFRYIEMKEKGIKVGLGTDGCSSSNNLDMVVAMKLASLLGKAWRFDPKALRADQILETATTTGAEILRIDGGRIEAGALADLCLIDLTLPEMTPLHNLTSNLVFAAAGNCVDTTIIDGQILMRHRQVKEEDMIKAKGQEVTNDLFERSRRLNSK</sequence>
<dbReference type="RefSeq" id="WP_036851487.1">
    <property type="nucleotide sequence ID" value="NZ_CALTZT010000178.1"/>
</dbReference>
<keyword evidence="3 4" id="KW-0862">Zinc</keyword>
<dbReference type="eggNOG" id="COG0402">
    <property type="taxonomic scope" value="Bacteria"/>
</dbReference>
<dbReference type="GO" id="GO:0050270">
    <property type="term" value="F:S-adenosylhomocysteine deaminase activity"/>
    <property type="evidence" value="ECO:0007669"/>
    <property type="project" value="UniProtKB-UniRule"/>
</dbReference>
<dbReference type="PANTHER" id="PTHR43794">
    <property type="entry name" value="AMINOHYDROLASE SSNA-RELATED"/>
    <property type="match status" value="1"/>
</dbReference>
<dbReference type="OrthoDB" id="9797498at2"/>
<proteinExistence type="inferred from homology"/>
<comment type="catalytic activity">
    <reaction evidence="4">
        <text>S-adenosyl-L-homocysteine + H2O + H(+) = S-inosyl-L-homocysteine + NH4(+)</text>
        <dbReference type="Rhea" id="RHEA:20716"/>
        <dbReference type="ChEBI" id="CHEBI:15377"/>
        <dbReference type="ChEBI" id="CHEBI:15378"/>
        <dbReference type="ChEBI" id="CHEBI:28938"/>
        <dbReference type="ChEBI" id="CHEBI:57856"/>
        <dbReference type="ChEBI" id="CHEBI:57985"/>
        <dbReference type="EC" id="3.5.4.28"/>
    </reaction>
</comment>
<dbReference type="InterPro" id="IPR023512">
    <property type="entry name" value="Deaminase_MtaD/DadD"/>
</dbReference>
<dbReference type="EMBL" id="JQJD01000033">
    <property type="protein sequence ID" value="KGN80965.1"/>
    <property type="molecule type" value="Genomic_DNA"/>
</dbReference>
<evidence type="ECO:0000259" key="5">
    <source>
        <dbReference type="Pfam" id="PF01979"/>
    </source>
</evidence>
<dbReference type="EC" id="3.5.4.31" evidence="4"/>
<keyword evidence="1 4" id="KW-0479">Metal-binding</keyword>
<feature type="binding site" evidence="4">
    <location>
        <position position="293"/>
    </location>
    <ligand>
        <name>substrate</name>
    </ligand>
</feature>